<dbReference type="EMBL" id="JBHSNC010000051">
    <property type="protein sequence ID" value="MFC5531029.1"/>
    <property type="molecule type" value="Genomic_DNA"/>
</dbReference>
<organism evidence="3 4">
    <name type="scientific">Cohnella yongneupensis</name>
    <dbReference type="NCBI Taxonomy" id="425006"/>
    <lineage>
        <taxon>Bacteria</taxon>
        <taxon>Bacillati</taxon>
        <taxon>Bacillota</taxon>
        <taxon>Bacilli</taxon>
        <taxon>Bacillales</taxon>
        <taxon>Paenibacillaceae</taxon>
        <taxon>Cohnella</taxon>
    </lineage>
</organism>
<dbReference type="RefSeq" id="WP_378112974.1">
    <property type="nucleotide sequence ID" value="NZ_JBHSNC010000051.1"/>
</dbReference>
<gene>
    <name evidence="3" type="ORF">ACFPQ4_16550</name>
</gene>
<evidence type="ECO:0000313" key="3">
    <source>
        <dbReference type="EMBL" id="MFC5531029.1"/>
    </source>
</evidence>
<dbReference type="Pfam" id="PF00535">
    <property type="entry name" value="Glycos_transf_2"/>
    <property type="match status" value="1"/>
</dbReference>
<comment type="caution">
    <text evidence="3">The sequence shown here is derived from an EMBL/GenBank/DDBJ whole genome shotgun (WGS) entry which is preliminary data.</text>
</comment>
<reference evidence="4" key="1">
    <citation type="journal article" date="2019" name="Int. J. Syst. Evol. Microbiol.">
        <title>The Global Catalogue of Microorganisms (GCM) 10K type strain sequencing project: providing services to taxonomists for standard genome sequencing and annotation.</title>
        <authorList>
            <consortium name="The Broad Institute Genomics Platform"/>
            <consortium name="The Broad Institute Genome Sequencing Center for Infectious Disease"/>
            <person name="Wu L."/>
            <person name="Ma J."/>
        </authorList>
    </citation>
    <scope>NUCLEOTIDE SEQUENCE [LARGE SCALE GENOMIC DNA]</scope>
    <source>
        <strain evidence="4">CGMCC 1.18578</strain>
    </source>
</reference>
<accession>A0ABW0R1B5</accession>
<feature type="domain" description="Glycosyltransferase 2-like" evidence="2">
    <location>
        <begin position="19"/>
        <end position="126"/>
    </location>
</feature>
<name>A0ABW0R1B5_9BACL</name>
<dbReference type="CDD" id="cd04196">
    <property type="entry name" value="GT_2_like_d"/>
    <property type="match status" value="1"/>
</dbReference>
<dbReference type="PANTHER" id="PTHR22916:SF3">
    <property type="entry name" value="UDP-GLCNAC:BETAGAL BETA-1,3-N-ACETYLGLUCOSAMINYLTRANSFERASE-LIKE PROTEIN 1"/>
    <property type="match status" value="1"/>
</dbReference>
<sequence>MIEGLGGSMDQSSTIALLLSTFNGHKYLKDFLDSLASQSYQNFILFVRDDGSSDETVSIIETYKEKLTLHLLEERSNLGAKLSFNRLLEYTENNFKYEYFMFADQDDIWLPDKIESTFTRMKALEHEHPGEPVLIHTDLIICDEIANVISPSFWDYQNLDPSRTQLNQLLVQNVITGCTMMINRKLAQVCQPIPQHCMMHDWWIGLVASCFGHIGHLNKGTILYRQHGKNQVGTNGYRFKSAVAKIREPFSIDPNINQCFILFRSFEDIMDDRLINTLTAYLALRKPGRINKIKLVIKWKFYKKGLLLNSFYILRLLRCK</sequence>
<comment type="similarity">
    <text evidence="1">Belongs to the glycosyltransferase 2 family.</text>
</comment>
<dbReference type="PANTHER" id="PTHR22916">
    <property type="entry name" value="GLYCOSYLTRANSFERASE"/>
    <property type="match status" value="1"/>
</dbReference>
<proteinExistence type="inferred from homology"/>
<evidence type="ECO:0000313" key="4">
    <source>
        <dbReference type="Proteomes" id="UP001596108"/>
    </source>
</evidence>
<dbReference type="InterPro" id="IPR029044">
    <property type="entry name" value="Nucleotide-diphossugar_trans"/>
</dbReference>
<protein>
    <submittedName>
        <fullName evidence="3">Glycosyltransferase family 2 protein</fullName>
    </submittedName>
</protein>
<dbReference type="Gene3D" id="3.90.550.10">
    <property type="entry name" value="Spore Coat Polysaccharide Biosynthesis Protein SpsA, Chain A"/>
    <property type="match status" value="1"/>
</dbReference>
<evidence type="ECO:0000259" key="2">
    <source>
        <dbReference type="Pfam" id="PF00535"/>
    </source>
</evidence>
<dbReference type="InterPro" id="IPR001173">
    <property type="entry name" value="Glyco_trans_2-like"/>
</dbReference>
<dbReference type="Proteomes" id="UP001596108">
    <property type="component" value="Unassembled WGS sequence"/>
</dbReference>
<keyword evidence="4" id="KW-1185">Reference proteome</keyword>
<evidence type="ECO:0000256" key="1">
    <source>
        <dbReference type="ARBA" id="ARBA00006739"/>
    </source>
</evidence>
<dbReference type="SUPFAM" id="SSF53448">
    <property type="entry name" value="Nucleotide-diphospho-sugar transferases"/>
    <property type="match status" value="1"/>
</dbReference>